<comment type="caution">
    <text evidence="2">The sequence shown here is derived from an EMBL/GenBank/DDBJ whole genome shotgun (WGS) entry which is preliminary data.</text>
</comment>
<name>A0A5C4VQI7_9ACTN</name>
<keyword evidence="3" id="KW-1185">Reference proteome</keyword>
<accession>A0A5P9YRD4</accession>
<evidence type="ECO:0000313" key="2">
    <source>
        <dbReference type="EMBL" id="KAB8189763.1"/>
    </source>
</evidence>
<dbReference type="OrthoDB" id="3638638at2"/>
<dbReference type="AlphaFoldDB" id="A0A5C4VQI7"/>
<gene>
    <name evidence="2" type="ORF">FH608_037785</name>
</gene>
<protein>
    <recommendedName>
        <fullName evidence="1">SPW repeat-containing integral membrane domain-containing protein</fullName>
    </recommendedName>
</protein>
<feature type="domain" description="SPW repeat-containing integral membrane" evidence="1">
    <location>
        <begin position="41"/>
        <end position="137"/>
    </location>
</feature>
<reference evidence="2 3" key="1">
    <citation type="submission" date="2019-10" db="EMBL/GenBank/DDBJ databases">
        <title>Nonomuraea sp. nov., isolated from Phyllanthus amarus.</title>
        <authorList>
            <person name="Klykleung N."/>
            <person name="Tanasupawat S."/>
        </authorList>
    </citation>
    <scope>NUCLEOTIDE SEQUENCE [LARGE SCALE GENOMIC DNA]</scope>
    <source>
        <strain evidence="2 3">PA1-10</strain>
    </source>
</reference>
<accession>A0A5C4VQI7</accession>
<dbReference type="Proteomes" id="UP000312512">
    <property type="component" value="Unassembled WGS sequence"/>
</dbReference>
<dbReference type="Pfam" id="PF03779">
    <property type="entry name" value="SPW"/>
    <property type="match status" value="1"/>
</dbReference>
<organism evidence="2 3">
    <name type="scientific">Nonomuraea phyllanthi</name>
    <dbReference type="NCBI Taxonomy" id="2219224"/>
    <lineage>
        <taxon>Bacteria</taxon>
        <taxon>Bacillati</taxon>
        <taxon>Actinomycetota</taxon>
        <taxon>Actinomycetes</taxon>
        <taxon>Streptosporangiales</taxon>
        <taxon>Streptosporangiaceae</taxon>
        <taxon>Nonomuraea</taxon>
    </lineage>
</organism>
<proteinExistence type="predicted"/>
<dbReference type="InterPro" id="IPR005530">
    <property type="entry name" value="SPW"/>
</dbReference>
<sequence length="151" mass="15868">MAERPTRPTHPTYDMGQHPDIAEMRSRYDQAAQSPSGQSVSGLALLSGLYLAISPWVVGFFPRTNLTVNNLITGVALAILAGGIASAYGRMHGLAWVIPIIGIWTIIAPWVLSPHGGGVGAIANNVATGFVILCVGLAATALGAMSKRRHR</sequence>
<evidence type="ECO:0000313" key="3">
    <source>
        <dbReference type="Proteomes" id="UP000312512"/>
    </source>
</evidence>
<dbReference type="EMBL" id="VDLX02000018">
    <property type="protein sequence ID" value="KAB8189763.1"/>
    <property type="molecule type" value="Genomic_DNA"/>
</dbReference>
<dbReference type="RefSeq" id="WP_139635196.1">
    <property type="nucleotide sequence ID" value="NZ_CP045572.1"/>
</dbReference>
<evidence type="ECO:0000259" key="1">
    <source>
        <dbReference type="Pfam" id="PF03779"/>
    </source>
</evidence>